<evidence type="ECO:0000313" key="2">
    <source>
        <dbReference type="Proteomes" id="UP001598130"/>
    </source>
</evidence>
<name>A0ABW6CTV9_9CAUL</name>
<dbReference type="InterPro" id="IPR024787">
    <property type="entry name" value="EcsC"/>
</dbReference>
<evidence type="ECO:0000313" key="1">
    <source>
        <dbReference type="EMBL" id="MFD3266514.1"/>
    </source>
</evidence>
<accession>A0ABW6CTV9</accession>
<organism evidence="1 2">
    <name type="scientific">Phenylobacterium ferrooxidans</name>
    <dbReference type="NCBI Taxonomy" id="2982689"/>
    <lineage>
        <taxon>Bacteria</taxon>
        <taxon>Pseudomonadati</taxon>
        <taxon>Pseudomonadota</taxon>
        <taxon>Alphaproteobacteria</taxon>
        <taxon>Caulobacterales</taxon>
        <taxon>Caulobacteraceae</taxon>
        <taxon>Phenylobacterium</taxon>
    </lineage>
</organism>
<dbReference type="PANTHER" id="PTHR41260:SF1">
    <property type="entry name" value="PROTEIN ECSC"/>
    <property type="match status" value="1"/>
</dbReference>
<gene>
    <name evidence="1" type="ORF">OCL97_21450</name>
</gene>
<comment type="caution">
    <text evidence="1">The sequence shown here is derived from an EMBL/GenBank/DDBJ whole genome shotgun (WGS) entry which is preliminary data.</text>
</comment>
<dbReference type="RefSeq" id="WP_377371760.1">
    <property type="nucleotide sequence ID" value="NZ_JAOTJD010000063.1"/>
</dbReference>
<dbReference type="PANTHER" id="PTHR41260">
    <property type="entry name" value="PROTEIN ECSC"/>
    <property type="match status" value="1"/>
</dbReference>
<dbReference type="EMBL" id="JAOTJD010000063">
    <property type="protein sequence ID" value="MFD3266514.1"/>
    <property type="molecule type" value="Genomic_DNA"/>
</dbReference>
<dbReference type="Pfam" id="PF12787">
    <property type="entry name" value="EcsC"/>
    <property type="match status" value="1"/>
</dbReference>
<protein>
    <submittedName>
        <fullName evidence="1">EcsC family protein</fullName>
    </submittedName>
</protein>
<dbReference type="Proteomes" id="UP001598130">
    <property type="component" value="Unassembled WGS sequence"/>
</dbReference>
<reference evidence="1 2" key="1">
    <citation type="submission" date="2022-09" db="EMBL/GenBank/DDBJ databases">
        <title>New species of Phenylobacterium.</title>
        <authorList>
            <person name="Mieszkin S."/>
        </authorList>
    </citation>
    <scope>NUCLEOTIDE SEQUENCE [LARGE SCALE GENOMIC DNA]</scope>
    <source>
        <strain evidence="1 2">HK31-G</strain>
    </source>
</reference>
<keyword evidence="2" id="KW-1185">Reference proteome</keyword>
<sequence length="247" mass="27044">MSEISDVAYDAQVLAEMAAWRERVLRPAGAFDKAARNVQDRINNLIPEKVHGVITGAMEQMTRAILTGADYTSPPPVEGATLRAREAQARDKIMAWRTTAAAEGGVAGAGGFLLAAADFPVLIGLKIKLLFDLAAIYGHSGDDLAERLYILRIFSLAFSSASRRPEAYGALADWDSARAMAAGGLESLDWRRFQQEYRDYIDLAKLAQMIPVIGAPVGAFVNYRLLDRLGETAMNAYRMRWFAEAQA</sequence>
<proteinExistence type="predicted"/>